<dbReference type="GO" id="GO:0030572">
    <property type="term" value="F:phosphatidyltransferase activity"/>
    <property type="evidence" value="ECO:0007669"/>
    <property type="project" value="UniProtKB-ARBA"/>
</dbReference>
<dbReference type="CDD" id="cd09159">
    <property type="entry name" value="PLDc_ybhO_like_2"/>
    <property type="match status" value="1"/>
</dbReference>
<dbReference type="PROSITE" id="PS50035">
    <property type="entry name" value="PLD"/>
    <property type="match status" value="2"/>
</dbReference>
<dbReference type="OrthoDB" id="9762009at2"/>
<comment type="caution">
    <text evidence="7">The sequence shown here is derived from an EMBL/GenBank/DDBJ whole genome shotgun (WGS) entry which is preliminary data.</text>
</comment>
<evidence type="ECO:0000256" key="2">
    <source>
        <dbReference type="ARBA" id="ARBA00004613"/>
    </source>
</evidence>
<dbReference type="Pfam" id="PF13091">
    <property type="entry name" value="PLDc_2"/>
    <property type="match status" value="2"/>
</dbReference>
<dbReference type="RefSeq" id="WP_138324174.1">
    <property type="nucleotide sequence ID" value="NZ_VCDI01000001.1"/>
</dbReference>
<proteinExistence type="predicted"/>
<gene>
    <name evidence="7" type="ORF">FE263_01475</name>
</gene>
<dbReference type="GO" id="GO:0032049">
    <property type="term" value="P:cardiolipin biosynthetic process"/>
    <property type="evidence" value="ECO:0007669"/>
    <property type="project" value="UniProtKB-ARBA"/>
</dbReference>
<dbReference type="CDD" id="cd09110">
    <property type="entry name" value="PLDc_CLS_1"/>
    <property type="match status" value="1"/>
</dbReference>
<comment type="subcellular location">
    <subcellularLocation>
        <location evidence="2">Secreted</location>
    </subcellularLocation>
</comment>
<comment type="function">
    <text evidence="1">Could be a virulence factor.</text>
</comment>
<name>A0A5R9JE63_9PROT</name>
<keyword evidence="8" id="KW-1185">Reference proteome</keyword>
<evidence type="ECO:0000256" key="1">
    <source>
        <dbReference type="ARBA" id="ARBA00003145"/>
    </source>
</evidence>
<dbReference type="AlphaFoldDB" id="A0A5R9JE63"/>
<keyword evidence="4" id="KW-0964">Secreted</keyword>
<evidence type="ECO:0000256" key="3">
    <source>
        <dbReference type="ARBA" id="ARBA00018392"/>
    </source>
</evidence>
<dbReference type="InterPro" id="IPR025202">
    <property type="entry name" value="PLD-like_dom"/>
</dbReference>
<sequence>MTTWSPTDDLEHHVRLHDPVSDCPLIEGNRITLLSSGADAVRAIMDAIGAARDHVHMEYYTLDDVQLDGRSLFGQLEERARAGVEVAVLWDAVGSGKTPDAQFERLRRAGVQVLEYHSINPLRKRFNLHLNDRDHRKLTVIDGAVGFLGGTNMSKVYETPESVGRGTDADHAFWIDNAVRIDGPAVAEIQKLFFHTWHGQKGERAPLRGEAVVPAAPTGRGIDPAEAETVRVDGSAPAERRPLYNHSLRAALRGARNRVVLATGYFVPTPREWRLIAAAARRGVTVDLLLPGYSDVQPAVHAARALYGRLLEAGVRIHEVRRGMLHAKVGTIDGVWTAIGSSNLDRRSVYFNNEIDAIVLGRRTADAVEAMLRAEIARSVPIRMRDWETRSVKERIAEQTARVWKQLM</sequence>
<dbReference type="InterPro" id="IPR001736">
    <property type="entry name" value="PLipase_D/transphosphatidylase"/>
</dbReference>
<evidence type="ECO:0000313" key="7">
    <source>
        <dbReference type="EMBL" id="TLU73921.1"/>
    </source>
</evidence>
<dbReference type="SUPFAM" id="SSF56024">
    <property type="entry name" value="Phospholipase D/nuclease"/>
    <property type="match status" value="2"/>
</dbReference>
<feature type="domain" description="PLD phosphodiesterase" evidence="6">
    <location>
        <begin position="321"/>
        <end position="348"/>
    </location>
</feature>
<dbReference type="PANTHER" id="PTHR21248">
    <property type="entry name" value="CARDIOLIPIN SYNTHASE"/>
    <property type="match status" value="1"/>
</dbReference>
<evidence type="ECO:0000256" key="5">
    <source>
        <dbReference type="ARBA" id="ARBA00029594"/>
    </source>
</evidence>
<evidence type="ECO:0000256" key="4">
    <source>
        <dbReference type="ARBA" id="ARBA00022525"/>
    </source>
</evidence>
<dbReference type="GO" id="GO:0005576">
    <property type="term" value="C:extracellular region"/>
    <property type="evidence" value="ECO:0007669"/>
    <property type="project" value="UniProtKB-SubCell"/>
</dbReference>
<dbReference type="EMBL" id="VCDI01000001">
    <property type="protein sequence ID" value="TLU73921.1"/>
    <property type="molecule type" value="Genomic_DNA"/>
</dbReference>
<accession>A0A5R9JE63</accession>
<protein>
    <recommendedName>
        <fullName evidence="3">Phospholipase D</fullName>
    </recommendedName>
    <alternativeName>
        <fullName evidence="5">Choline phosphatase</fullName>
    </alternativeName>
</protein>
<dbReference type="Gene3D" id="3.30.870.10">
    <property type="entry name" value="Endonuclease Chain A"/>
    <property type="match status" value="2"/>
</dbReference>
<organism evidence="7 8">
    <name type="scientific">Lichenicoccus roseus</name>
    <dbReference type="NCBI Taxonomy" id="2683649"/>
    <lineage>
        <taxon>Bacteria</taxon>
        <taxon>Pseudomonadati</taxon>
        <taxon>Pseudomonadota</taxon>
        <taxon>Alphaproteobacteria</taxon>
        <taxon>Acetobacterales</taxon>
        <taxon>Acetobacteraceae</taxon>
        <taxon>Lichenicoccus</taxon>
    </lineage>
</organism>
<dbReference type="PANTHER" id="PTHR21248:SF22">
    <property type="entry name" value="PHOSPHOLIPASE D"/>
    <property type="match status" value="1"/>
</dbReference>
<feature type="domain" description="PLD phosphodiesterase" evidence="6">
    <location>
        <begin position="130"/>
        <end position="157"/>
    </location>
</feature>
<dbReference type="SMART" id="SM00155">
    <property type="entry name" value="PLDc"/>
    <property type="match status" value="2"/>
</dbReference>
<reference evidence="7 8" key="1">
    <citation type="submission" date="2019-05" db="EMBL/GenBank/DDBJ databases">
        <authorList>
            <person name="Pankratov T."/>
            <person name="Grouzdev D."/>
        </authorList>
    </citation>
    <scope>NUCLEOTIDE SEQUENCE [LARGE SCALE GENOMIC DNA]</scope>
    <source>
        <strain evidence="7 8">KEBCLARHB70R</strain>
    </source>
</reference>
<evidence type="ECO:0000259" key="6">
    <source>
        <dbReference type="PROSITE" id="PS50035"/>
    </source>
</evidence>
<evidence type="ECO:0000313" key="8">
    <source>
        <dbReference type="Proteomes" id="UP000305654"/>
    </source>
</evidence>
<dbReference type="Proteomes" id="UP000305654">
    <property type="component" value="Unassembled WGS sequence"/>
</dbReference>